<evidence type="ECO:0000256" key="4">
    <source>
        <dbReference type="RuleBase" id="RU003345"/>
    </source>
</evidence>
<sequence>MTTHSSECNLKVDHLNILLTPKLIINGKETSCVSGKQMTLVDPSTGKEWFKVDEVDKEDVEIAVKHAEDAWPAWAATPAAIKAGALRKLGELTSRTPMSPLKSSMLTMMTLRPITHMRTGDIPMLRMFLNYFASLVETAHSTVSTNTSGLLNYTLELPFGVTAGILPWNVVFEVSPAVGAGNAIIIKPSEKAPLTVSSVRLVLIFIRHLPYVLPGYGPTVGAVLASHMRIRRISFTGSLAIGKLIQQMSGQSNLKSVTLELGGKSPAIIFPDADLPAAARNLAASVLRTSVQDFLPLYREAFDPNAKVIGSAHDETTTHGPQVDKVQHDKIKNYLKLGKSEGGKVLIGGSAVDREGFFIQPTVFTEVDDSSVISREEIFGSYGLYASVFTKDIERAMRFARVLEAGSVGHEPKHCFGSYLSQYAVWWIQAELKVWHGARAGQNALSSWKQTKSVSVKLE</sequence>
<dbReference type="GO" id="GO:0016620">
    <property type="term" value="F:oxidoreductase activity, acting on the aldehyde or oxo group of donors, NAD or NADP as acceptor"/>
    <property type="evidence" value="ECO:0007669"/>
    <property type="project" value="InterPro"/>
</dbReference>
<dbReference type="PANTHER" id="PTHR11699">
    <property type="entry name" value="ALDEHYDE DEHYDROGENASE-RELATED"/>
    <property type="match status" value="1"/>
</dbReference>
<dbReference type="InterPro" id="IPR016161">
    <property type="entry name" value="Ald_DH/histidinol_DH"/>
</dbReference>
<keyword evidence="7" id="KW-1185">Reference proteome</keyword>
<evidence type="ECO:0000256" key="3">
    <source>
        <dbReference type="PROSITE-ProRule" id="PRU10007"/>
    </source>
</evidence>
<evidence type="ECO:0000259" key="5">
    <source>
        <dbReference type="Pfam" id="PF00171"/>
    </source>
</evidence>
<accession>A0A5C3QAI4</accession>
<proteinExistence type="inferred from homology"/>
<dbReference type="InterPro" id="IPR015590">
    <property type="entry name" value="Aldehyde_DH_dom"/>
</dbReference>
<dbReference type="InterPro" id="IPR029510">
    <property type="entry name" value="Ald_DH_CS_GLU"/>
</dbReference>
<protein>
    <submittedName>
        <fullName evidence="6">Aldehyde/histidinol dehydrogenase</fullName>
    </submittedName>
</protein>
<dbReference type="Gene3D" id="3.40.605.10">
    <property type="entry name" value="Aldehyde Dehydrogenase, Chain A, domain 1"/>
    <property type="match status" value="1"/>
</dbReference>
<evidence type="ECO:0000313" key="7">
    <source>
        <dbReference type="Proteomes" id="UP000305067"/>
    </source>
</evidence>
<organism evidence="6 7">
    <name type="scientific">Pterulicium gracile</name>
    <dbReference type="NCBI Taxonomy" id="1884261"/>
    <lineage>
        <taxon>Eukaryota</taxon>
        <taxon>Fungi</taxon>
        <taxon>Dikarya</taxon>
        <taxon>Basidiomycota</taxon>
        <taxon>Agaricomycotina</taxon>
        <taxon>Agaricomycetes</taxon>
        <taxon>Agaricomycetidae</taxon>
        <taxon>Agaricales</taxon>
        <taxon>Pleurotineae</taxon>
        <taxon>Pterulaceae</taxon>
        <taxon>Pterulicium</taxon>
    </lineage>
</organism>
<comment type="similarity">
    <text evidence="1 4">Belongs to the aldehyde dehydrogenase family.</text>
</comment>
<evidence type="ECO:0000313" key="6">
    <source>
        <dbReference type="EMBL" id="TFK98049.1"/>
    </source>
</evidence>
<reference evidence="6 7" key="1">
    <citation type="journal article" date="2019" name="Nat. Ecol. Evol.">
        <title>Megaphylogeny resolves global patterns of mushroom evolution.</title>
        <authorList>
            <person name="Varga T."/>
            <person name="Krizsan K."/>
            <person name="Foldi C."/>
            <person name="Dima B."/>
            <person name="Sanchez-Garcia M."/>
            <person name="Sanchez-Ramirez S."/>
            <person name="Szollosi G.J."/>
            <person name="Szarkandi J.G."/>
            <person name="Papp V."/>
            <person name="Albert L."/>
            <person name="Andreopoulos W."/>
            <person name="Angelini C."/>
            <person name="Antonin V."/>
            <person name="Barry K.W."/>
            <person name="Bougher N.L."/>
            <person name="Buchanan P."/>
            <person name="Buyck B."/>
            <person name="Bense V."/>
            <person name="Catcheside P."/>
            <person name="Chovatia M."/>
            <person name="Cooper J."/>
            <person name="Damon W."/>
            <person name="Desjardin D."/>
            <person name="Finy P."/>
            <person name="Geml J."/>
            <person name="Haridas S."/>
            <person name="Hughes K."/>
            <person name="Justo A."/>
            <person name="Karasinski D."/>
            <person name="Kautmanova I."/>
            <person name="Kiss B."/>
            <person name="Kocsube S."/>
            <person name="Kotiranta H."/>
            <person name="LaButti K.M."/>
            <person name="Lechner B.E."/>
            <person name="Liimatainen K."/>
            <person name="Lipzen A."/>
            <person name="Lukacs Z."/>
            <person name="Mihaltcheva S."/>
            <person name="Morgado L.N."/>
            <person name="Niskanen T."/>
            <person name="Noordeloos M.E."/>
            <person name="Ohm R.A."/>
            <person name="Ortiz-Santana B."/>
            <person name="Ovrebo C."/>
            <person name="Racz N."/>
            <person name="Riley R."/>
            <person name="Savchenko A."/>
            <person name="Shiryaev A."/>
            <person name="Soop K."/>
            <person name="Spirin V."/>
            <person name="Szebenyi C."/>
            <person name="Tomsovsky M."/>
            <person name="Tulloss R.E."/>
            <person name="Uehling J."/>
            <person name="Grigoriev I.V."/>
            <person name="Vagvolgyi C."/>
            <person name="Papp T."/>
            <person name="Martin F.M."/>
            <person name="Miettinen O."/>
            <person name="Hibbett D.S."/>
            <person name="Nagy L.G."/>
        </authorList>
    </citation>
    <scope>NUCLEOTIDE SEQUENCE [LARGE SCALE GENOMIC DNA]</scope>
    <source>
        <strain evidence="6 7">CBS 309.79</strain>
    </source>
</reference>
<dbReference type="STRING" id="1884261.A0A5C3QAI4"/>
<dbReference type="Proteomes" id="UP000305067">
    <property type="component" value="Unassembled WGS sequence"/>
</dbReference>
<dbReference type="EMBL" id="ML178842">
    <property type="protein sequence ID" value="TFK98049.1"/>
    <property type="molecule type" value="Genomic_DNA"/>
</dbReference>
<keyword evidence="2 4" id="KW-0560">Oxidoreductase</keyword>
<dbReference type="AlphaFoldDB" id="A0A5C3QAI4"/>
<dbReference type="InterPro" id="IPR016163">
    <property type="entry name" value="Ald_DH_C"/>
</dbReference>
<dbReference type="InterPro" id="IPR016162">
    <property type="entry name" value="Ald_DH_N"/>
</dbReference>
<dbReference type="Gene3D" id="3.40.309.10">
    <property type="entry name" value="Aldehyde Dehydrogenase, Chain A, domain 2"/>
    <property type="match status" value="1"/>
</dbReference>
<feature type="domain" description="Aldehyde dehydrogenase" evidence="5">
    <location>
        <begin position="36"/>
        <end position="380"/>
    </location>
</feature>
<evidence type="ECO:0000256" key="2">
    <source>
        <dbReference type="ARBA" id="ARBA00023002"/>
    </source>
</evidence>
<dbReference type="Pfam" id="PF00171">
    <property type="entry name" value="Aldedh"/>
    <property type="match status" value="1"/>
</dbReference>
<evidence type="ECO:0000256" key="1">
    <source>
        <dbReference type="ARBA" id="ARBA00009986"/>
    </source>
</evidence>
<gene>
    <name evidence="6" type="ORF">BDV98DRAFT_596064</name>
</gene>
<name>A0A5C3QAI4_9AGAR</name>
<dbReference type="OrthoDB" id="310895at2759"/>
<dbReference type="PROSITE" id="PS00687">
    <property type="entry name" value="ALDEHYDE_DEHYDR_GLU"/>
    <property type="match status" value="1"/>
</dbReference>
<feature type="active site" evidence="3">
    <location>
        <position position="260"/>
    </location>
</feature>
<dbReference type="SUPFAM" id="SSF53720">
    <property type="entry name" value="ALDH-like"/>
    <property type="match status" value="1"/>
</dbReference>